<dbReference type="AlphaFoldDB" id="A0A8J7CUT8"/>
<reference evidence="1" key="1">
    <citation type="submission" date="2020-09" db="EMBL/GenBank/DDBJ databases">
        <title>A novel bacterium of genus Mangrovicoccus, isolated from South China Sea.</title>
        <authorList>
            <person name="Huang H."/>
            <person name="Mo K."/>
            <person name="Hu Y."/>
        </authorList>
    </citation>
    <scope>NUCLEOTIDE SEQUENCE</scope>
    <source>
        <strain evidence="1">HB182678</strain>
    </source>
</reference>
<protein>
    <submittedName>
        <fullName evidence="1">DUF3572 domain-containing protein</fullName>
    </submittedName>
</protein>
<keyword evidence="2" id="KW-1185">Reference proteome</keyword>
<sequence>MTPETASALALDAITWMAAEADLLEVFLNASGISAEALKAGIAEPEIHAAVLDFVLMDDAWVLAAAAHAGCDPHDLNRARQCLPGGALPHWT</sequence>
<dbReference type="Pfam" id="PF12096">
    <property type="entry name" value="DUF3572"/>
    <property type="match status" value="1"/>
</dbReference>
<organism evidence="1 2">
    <name type="scientific">Mangrovicoccus algicola</name>
    <dbReference type="NCBI Taxonomy" id="2771008"/>
    <lineage>
        <taxon>Bacteria</taxon>
        <taxon>Pseudomonadati</taxon>
        <taxon>Pseudomonadota</taxon>
        <taxon>Alphaproteobacteria</taxon>
        <taxon>Rhodobacterales</taxon>
        <taxon>Paracoccaceae</taxon>
        <taxon>Mangrovicoccus</taxon>
    </lineage>
</organism>
<dbReference type="EMBL" id="JACVXA010000013">
    <property type="protein sequence ID" value="MBE3637934.1"/>
    <property type="molecule type" value="Genomic_DNA"/>
</dbReference>
<dbReference type="Proteomes" id="UP000609121">
    <property type="component" value="Unassembled WGS sequence"/>
</dbReference>
<name>A0A8J7CUT8_9RHOB</name>
<comment type="caution">
    <text evidence="1">The sequence shown here is derived from an EMBL/GenBank/DDBJ whole genome shotgun (WGS) entry which is preliminary data.</text>
</comment>
<dbReference type="RefSeq" id="WP_193181100.1">
    <property type="nucleotide sequence ID" value="NZ_JACVXA010000013.1"/>
</dbReference>
<accession>A0A8J7CUT8</accession>
<evidence type="ECO:0000313" key="2">
    <source>
        <dbReference type="Proteomes" id="UP000609121"/>
    </source>
</evidence>
<evidence type="ECO:0000313" key="1">
    <source>
        <dbReference type="EMBL" id="MBE3637934.1"/>
    </source>
</evidence>
<proteinExistence type="predicted"/>
<dbReference type="InterPro" id="IPR021955">
    <property type="entry name" value="DUF3572"/>
</dbReference>
<gene>
    <name evidence="1" type="ORF">ICN82_06940</name>
</gene>